<sequence length="278" mass="31112">MRFTKMVAAGNDFIIFNGFEYTIKDYEKLALRCCDRHFSVGGDGIMICEKSSWADIKMVYYNSDGSEGEMCGNGIRCFAKYVYENELIDIKTFTIETLSGIKTVELETDKDNKVTSVKVNMGYPIFESTQIPVDINKKKVLLENLNIGDKKIQFSSVLVGVPHTVIFVDNIKEIDINNVGRKIELNKIFPKKTNVNFVEIIDKGHINIYTWERGAGRTLGCGTGSCASVVIGNILGKLNKKVEVNMEGGKIQVCLNDNYDIYMKGSAETICIGEFLNL</sequence>
<gene>
    <name evidence="8" type="primary">dapF</name>
    <name evidence="10" type="ORF">EQM13_14015</name>
</gene>
<dbReference type="NCBIfam" id="TIGR00652">
    <property type="entry name" value="DapF"/>
    <property type="match status" value="1"/>
</dbReference>
<dbReference type="UniPathway" id="UPA00034">
    <property type="reaction ID" value="UER00025"/>
</dbReference>
<proteinExistence type="inferred from homology"/>
<protein>
    <recommendedName>
        <fullName evidence="3 8">Diaminopimelate epimerase</fullName>
        <shortName evidence="8">DAP epimerase</shortName>
        <ecNumber evidence="3 8">5.1.1.7</ecNumber>
    </recommendedName>
    <alternativeName>
        <fullName evidence="8">PLP-independent amino acid racemase</fullName>
    </alternativeName>
</protein>
<dbReference type="EC" id="5.1.1.7" evidence="3 8"/>
<evidence type="ECO:0000256" key="3">
    <source>
        <dbReference type="ARBA" id="ARBA00013080"/>
    </source>
</evidence>
<evidence type="ECO:0000256" key="2">
    <source>
        <dbReference type="ARBA" id="ARBA00010219"/>
    </source>
</evidence>
<dbReference type="RefSeq" id="WP_128753029.1">
    <property type="nucleotide sequence ID" value="NZ_CP035282.1"/>
</dbReference>
<dbReference type="EMBL" id="CP035282">
    <property type="protein sequence ID" value="QAT62600.1"/>
    <property type="molecule type" value="Genomic_DNA"/>
</dbReference>
<feature type="binding site" evidence="8">
    <location>
        <position position="194"/>
    </location>
    <ligand>
        <name>substrate</name>
    </ligand>
</feature>
<feature type="binding site" evidence="8">
    <location>
        <position position="62"/>
    </location>
    <ligand>
        <name>substrate</name>
    </ligand>
</feature>
<reference evidence="11" key="1">
    <citation type="submission" date="2019-01" db="EMBL/GenBank/DDBJ databases">
        <title>Draft genomes of a novel of Sporanaerobacter strains.</title>
        <authorList>
            <person name="Ma S."/>
        </authorList>
    </citation>
    <scope>NUCLEOTIDE SEQUENCE [LARGE SCALE GENOMIC DNA]</scope>
    <source>
        <strain evidence="11">NJN-17</strain>
    </source>
</reference>
<dbReference type="Pfam" id="PF01678">
    <property type="entry name" value="DAP_epimerase"/>
    <property type="match status" value="2"/>
</dbReference>
<keyword evidence="11" id="KW-1185">Reference proteome</keyword>
<name>A0A410QF20_9FIRM</name>
<keyword evidence="6 8" id="KW-0413">Isomerase</keyword>
<evidence type="ECO:0000256" key="1">
    <source>
        <dbReference type="ARBA" id="ARBA00005196"/>
    </source>
</evidence>
<dbReference type="PROSITE" id="PS01326">
    <property type="entry name" value="DAP_EPIMERASE"/>
    <property type="match status" value="1"/>
</dbReference>
<keyword evidence="8" id="KW-0963">Cytoplasm</keyword>
<dbReference type="InterPro" id="IPR001653">
    <property type="entry name" value="DAP_epimerase_DapF"/>
</dbReference>
<dbReference type="PANTHER" id="PTHR31689:SF0">
    <property type="entry name" value="DIAMINOPIMELATE EPIMERASE"/>
    <property type="match status" value="1"/>
</dbReference>
<comment type="caution">
    <text evidence="8">Lacks conserved residue(s) required for the propagation of feature annotation.</text>
</comment>
<feature type="active site" evidence="9">
    <location>
        <position position="71"/>
    </location>
</feature>
<dbReference type="AlphaFoldDB" id="A0A410QF20"/>
<comment type="function">
    <text evidence="8">Catalyzes the stereoinversion of LL-2,6-diaminopimelate (L,L-DAP) to meso-diaminopimelate (meso-DAP), a precursor of L-lysine and an essential component of the bacterial peptidoglycan.</text>
</comment>
<dbReference type="HAMAP" id="MF_00197">
    <property type="entry name" value="DAP_epimerase"/>
    <property type="match status" value="1"/>
</dbReference>
<dbReference type="InterPro" id="IPR018510">
    <property type="entry name" value="DAP_epimerase_AS"/>
</dbReference>
<evidence type="ECO:0000256" key="7">
    <source>
        <dbReference type="ARBA" id="ARBA00051712"/>
    </source>
</evidence>
<organism evidence="10 11">
    <name type="scientific">Acidilutibacter cellobiosedens</name>
    <dbReference type="NCBI Taxonomy" id="2507161"/>
    <lineage>
        <taxon>Bacteria</taxon>
        <taxon>Bacillati</taxon>
        <taxon>Bacillota</taxon>
        <taxon>Tissierellia</taxon>
        <taxon>Tissierellales</taxon>
        <taxon>Acidilutibacteraceae</taxon>
        <taxon>Acidilutibacter</taxon>
    </lineage>
</organism>
<dbReference type="OrthoDB" id="9805408at2"/>
<dbReference type="Proteomes" id="UP000287969">
    <property type="component" value="Chromosome"/>
</dbReference>
<dbReference type="PANTHER" id="PTHR31689">
    <property type="entry name" value="DIAMINOPIMELATE EPIMERASE, CHLOROPLASTIC"/>
    <property type="match status" value="1"/>
</dbReference>
<evidence type="ECO:0000256" key="4">
    <source>
        <dbReference type="ARBA" id="ARBA00022605"/>
    </source>
</evidence>
<comment type="catalytic activity">
    <reaction evidence="7 8">
        <text>(2S,6S)-2,6-diaminopimelate = meso-2,6-diaminopimelate</text>
        <dbReference type="Rhea" id="RHEA:15393"/>
        <dbReference type="ChEBI" id="CHEBI:57609"/>
        <dbReference type="ChEBI" id="CHEBI:57791"/>
        <dbReference type="EC" id="5.1.1.7"/>
    </reaction>
</comment>
<evidence type="ECO:0000313" key="10">
    <source>
        <dbReference type="EMBL" id="QAT62600.1"/>
    </source>
</evidence>
<comment type="pathway">
    <text evidence="1 8">Amino-acid biosynthesis; L-lysine biosynthesis via DAP pathway; DL-2,6-diaminopimelate from LL-2,6-diaminopimelate: step 1/1.</text>
</comment>
<feature type="site" description="Could be important to modulate the pK values of the two catalytic cysteine residues" evidence="8">
    <location>
        <position position="163"/>
    </location>
</feature>
<comment type="subcellular location">
    <subcellularLocation>
        <location evidence="8">Cytoplasm</location>
    </subcellularLocation>
</comment>
<feature type="binding site" evidence="8">
    <location>
        <begin position="212"/>
        <end position="213"/>
    </location>
    <ligand>
        <name>substrate</name>
    </ligand>
</feature>
<dbReference type="Gene3D" id="3.10.310.10">
    <property type="entry name" value="Diaminopimelate Epimerase, Chain A, domain 1"/>
    <property type="match status" value="2"/>
</dbReference>
<dbReference type="GO" id="GO:0009089">
    <property type="term" value="P:lysine biosynthetic process via diaminopimelate"/>
    <property type="evidence" value="ECO:0007669"/>
    <property type="project" value="UniProtKB-UniRule"/>
</dbReference>
<keyword evidence="5 8" id="KW-0457">Lysine biosynthesis</keyword>
<keyword evidence="4 8" id="KW-0028">Amino-acid biosynthesis</keyword>
<evidence type="ECO:0000256" key="5">
    <source>
        <dbReference type="ARBA" id="ARBA00023154"/>
    </source>
</evidence>
<dbReference type="SUPFAM" id="SSF54506">
    <property type="entry name" value="Diaminopimelate epimerase-like"/>
    <property type="match status" value="2"/>
</dbReference>
<feature type="site" description="Could be important to modulate the pK values of the two catalytic cysteine residues" evidence="8">
    <location>
        <position position="212"/>
    </location>
</feature>
<feature type="binding site" evidence="8">
    <location>
        <begin position="72"/>
        <end position="73"/>
    </location>
    <ligand>
        <name>substrate</name>
    </ligand>
</feature>
<dbReference type="KEGG" id="spoa:EQM13_14015"/>
<feature type="binding site" evidence="8">
    <location>
        <begin position="222"/>
        <end position="223"/>
    </location>
    <ligand>
        <name>substrate</name>
    </ligand>
</feature>
<dbReference type="GO" id="GO:0005829">
    <property type="term" value="C:cytosol"/>
    <property type="evidence" value="ECO:0007669"/>
    <property type="project" value="TreeGrafter"/>
</dbReference>
<feature type="active site" description="Proton donor" evidence="8">
    <location>
        <position position="71"/>
    </location>
</feature>
<comment type="similarity">
    <text evidence="2 8">Belongs to the diaminopimelate epimerase family.</text>
</comment>
<evidence type="ECO:0000313" key="11">
    <source>
        <dbReference type="Proteomes" id="UP000287969"/>
    </source>
</evidence>
<evidence type="ECO:0000256" key="8">
    <source>
        <dbReference type="HAMAP-Rule" id="MF_00197"/>
    </source>
</evidence>
<comment type="subunit">
    <text evidence="8">Homodimer.</text>
</comment>
<dbReference type="GO" id="GO:0008837">
    <property type="term" value="F:diaminopimelate epimerase activity"/>
    <property type="evidence" value="ECO:0007669"/>
    <property type="project" value="UniProtKB-UniRule"/>
</dbReference>
<feature type="binding site" evidence="8">
    <location>
        <position position="11"/>
    </location>
    <ligand>
        <name>substrate</name>
    </ligand>
</feature>
<evidence type="ECO:0000256" key="6">
    <source>
        <dbReference type="ARBA" id="ARBA00023235"/>
    </source>
</evidence>
<accession>A0A410QF20</accession>
<feature type="active site" description="Proton acceptor" evidence="8">
    <location>
        <position position="221"/>
    </location>
</feature>
<evidence type="ECO:0000256" key="9">
    <source>
        <dbReference type="PROSITE-ProRule" id="PRU10125"/>
    </source>
</evidence>